<gene>
    <name evidence="3" type="ORF">KOR34_34200</name>
</gene>
<dbReference type="OrthoDB" id="285738at2"/>
<dbReference type="Pfam" id="PF02796">
    <property type="entry name" value="HTH_7"/>
    <property type="match status" value="1"/>
</dbReference>
<dbReference type="AlphaFoldDB" id="A0A5C5V4X7"/>
<dbReference type="EMBL" id="SIHJ01000002">
    <property type="protein sequence ID" value="TWT33588.1"/>
    <property type="molecule type" value="Genomic_DNA"/>
</dbReference>
<name>A0A5C5V4X7_9BACT</name>
<keyword evidence="4" id="KW-1185">Reference proteome</keyword>
<dbReference type="InterPro" id="IPR006120">
    <property type="entry name" value="Resolvase_HTH_dom"/>
</dbReference>
<sequence>MAMGRPKSLDDQKQREVCALVSAGMSLPKVAMYVGCSVKTIRRLRDCEPDFDERMRRAQLAADLNPLEAMRRASGTHWRAAAWMLDRQERRGQSGKDKRRDGEFLRAVTDAHAKARQLVQREVICPLTQDRLQPGLDLLFATLAGEAAGGTSVPMPGAEGTKVAAESTTQDAPDTAVQA</sequence>
<evidence type="ECO:0000313" key="3">
    <source>
        <dbReference type="EMBL" id="TWT33588.1"/>
    </source>
</evidence>
<accession>A0A5C5V4X7</accession>
<dbReference type="RefSeq" id="WP_146566342.1">
    <property type="nucleotide sequence ID" value="NZ_SIHJ01000002.1"/>
</dbReference>
<proteinExistence type="predicted"/>
<feature type="domain" description="Resolvase HTH" evidence="2">
    <location>
        <begin position="4"/>
        <end position="43"/>
    </location>
</feature>
<evidence type="ECO:0000256" key="1">
    <source>
        <dbReference type="SAM" id="MobiDB-lite"/>
    </source>
</evidence>
<evidence type="ECO:0000313" key="4">
    <source>
        <dbReference type="Proteomes" id="UP000316714"/>
    </source>
</evidence>
<dbReference type="GO" id="GO:0000150">
    <property type="term" value="F:DNA strand exchange activity"/>
    <property type="evidence" value="ECO:0007669"/>
    <property type="project" value="InterPro"/>
</dbReference>
<protein>
    <recommendedName>
        <fullName evidence="2">Resolvase HTH domain-containing protein</fullName>
    </recommendedName>
</protein>
<dbReference type="Gene3D" id="1.10.10.60">
    <property type="entry name" value="Homeodomain-like"/>
    <property type="match status" value="1"/>
</dbReference>
<reference evidence="3 4" key="1">
    <citation type="submission" date="2019-02" db="EMBL/GenBank/DDBJ databases">
        <title>Deep-cultivation of Planctomycetes and their phenomic and genomic characterization uncovers novel biology.</title>
        <authorList>
            <person name="Wiegand S."/>
            <person name="Jogler M."/>
            <person name="Boedeker C."/>
            <person name="Pinto D."/>
            <person name="Vollmers J."/>
            <person name="Rivas-Marin E."/>
            <person name="Kohn T."/>
            <person name="Peeters S.H."/>
            <person name="Heuer A."/>
            <person name="Rast P."/>
            <person name="Oberbeckmann S."/>
            <person name="Bunk B."/>
            <person name="Jeske O."/>
            <person name="Meyerdierks A."/>
            <person name="Storesund J.E."/>
            <person name="Kallscheuer N."/>
            <person name="Luecker S."/>
            <person name="Lage O.M."/>
            <person name="Pohl T."/>
            <person name="Merkel B.J."/>
            <person name="Hornburger P."/>
            <person name="Mueller R.-W."/>
            <person name="Bruemmer F."/>
            <person name="Labrenz M."/>
            <person name="Spormann A.M."/>
            <person name="Op Den Camp H."/>
            <person name="Overmann J."/>
            <person name="Amann R."/>
            <person name="Jetten M.S.M."/>
            <person name="Mascher T."/>
            <person name="Medema M.H."/>
            <person name="Devos D.P."/>
            <person name="Kaster A.-K."/>
            <person name="Ovreas L."/>
            <person name="Rohde M."/>
            <person name="Galperin M.Y."/>
            <person name="Jogler C."/>
        </authorList>
    </citation>
    <scope>NUCLEOTIDE SEQUENCE [LARGE SCALE GENOMIC DNA]</scope>
    <source>
        <strain evidence="3 4">KOR34</strain>
    </source>
</reference>
<comment type="caution">
    <text evidence="3">The sequence shown here is derived from an EMBL/GenBank/DDBJ whole genome shotgun (WGS) entry which is preliminary data.</text>
</comment>
<evidence type="ECO:0000259" key="2">
    <source>
        <dbReference type="Pfam" id="PF02796"/>
    </source>
</evidence>
<dbReference type="GO" id="GO:0003677">
    <property type="term" value="F:DNA binding"/>
    <property type="evidence" value="ECO:0007669"/>
    <property type="project" value="InterPro"/>
</dbReference>
<feature type="region of interest" description="Disordered" evidence="1">
    <location>
        <begin position="148"/>
        <end position="179"/>
    </location>
</feature>
<feature type="compositionally biased region" description="Polar residues" evidence="1">
    <location>
        <begin position="166"/>
        <end position="179"/>
    </location>
</feature>
<organism evidence="3 4">
    <name type="scientific">Posidoniimonas corsicana</name>
    <dbReference type="NCBI Taxonomy" id="1938618"/>
    <lineage>
        <taxon>Bacteria</taxon>
        <taxon>Pseudomonadati</taxon>
        <taxon>Planctomycetota</taxon>
        <taxon>Planctomycetia</taxon>
        <taxon>Pirellulales</taxon>
        <taxon>Lacipirellulaceae</taxon>
        <taxon>Posidoniimonas</taxon>
    </lineage>
</organism>
<dbReference type="Proteomes" id="UP000316714">
    <property type="component" value="Unassembled WGS sequence"/>
</dbReference>